<accession>A0A518DRY7</accession>
<dbReference type="Proteomes" id="UP000317648">
    <property type="component" value="Chromosome"/>
</dbReference>
<dbReference type="SUPFAM" id="SSF52317">
    <property type="entry name" value="Class I glutamine amidotransferase-like"/>
    <property type="match status" value="1"/>
</dbReference>
<dbReference type="InterPro" id="IPR017926">
    <property type="entry name" value="GATASE"/>
</dbReference>
<reference evidence="2 3" key="1">
    <citation type="submission" date="2019-02" db="EMBL/GenBank/DDBJ databases">
        <title>Deep-cultivation of Planctomycetes and their phenomic and genomic characterization uncovers novel biology.</title>
        <authorList>
            <person name="Wiegand S."/>
            <person name="Jogler M."/>
            <person name="Boedeker C."/>
            <person name="Pinto D."/>
            <person name="Vollmers J."/>
            <person name="Rivas-Marin E."/>
            <person name="Kohn T."/>
            <person name="Peeters S.H."/>
            <person name="Heuer A."/>
            <person name="Rast P."/>
            <person name="Oberbeckmann S."/>
            <person name="Bunk B."/>
            <person name="Jeske O."/>
            <person name="Meyerdierks A."/>
            <person name="Storesund J.E."/>
            <person name="Kallscheuer N."/>
            <person name="Luecker S."/>
            <person name="Lage O.M."/>
            <person name="Pohl T."/>
            <person name="Merkel B.J."/>
            <person name="Hornburger P."/>
            <person name="Mueller R.-W."/>
            <person name="Bruemmer F."/>
            <person name="Labrenz M."/>
            <person name="Spormann A.M."/>
            <person name="Op den Camp H."/>
            <person name="Overmann J."/>
            <person name="Amann R."/>
            <person name="Jetten M.S.M."/>
            <person name="Mascher T."/>
            <person name="Medema M.H."/>
            <person name="Devos D.P."/>
            <person name="Kaster A.-K."/>
            <person name="Ovreas L."/>
            <person name="Rohde M."/>
            <person name="Galperin M.Y."/>
            <person name="Jogler C."/>
        </authorList>
    </citation>
    <scope>NUCLEOTIDE SEQUENCE [LARGE SCALE GENOMIC DNA]</scope>
    <source>
        <strain evidence="2 3">Pla85_3_4</strain>
    </source>
</reference>
<dbReference type="CDD" id="cd01741">
    <property type="entry name" value="GATase1_1"/>
    <property type="match status" value="1"/>
</dbReference>
<dbReference type="GO" id="GO:0003922">
    <property type="term" value="F:GMP synthase (glutamine-hydrolyzing) activity"/>
    <property type="evidence" value="ECO:0007669"/>
    <property type="project" value="UniProtKB-EC"/>
</dbReference>
<proteinExistence type="predicted"/>
<dbReference type="InterPro" id="IPR029062">
    <property type="entry name" value="Class_I_gatase-like"/>
</dbReference>
<keyword evidence="2" id="KW-0436">Ligase</keyword>
<keyword evidence="3" id="KW-1185">Reference proteome</keyword>
<dbReference type="EC" id="6.3.5.2" evidence="2"/>
<dbReference type="KEGG" id="lcre:Pla8534_24030"/>
<gene>
    <name evidence="2" type="primary">guaA_1</name>
    <name evidence="2" type="ORF">Pla8534_24030</name>
</gene>
<dbReference type="InterPro" id="IPR044992">
    <property type="entry name" value="ChyE-like"/>
</dbReference>
<dbReference type="Pfam" id="PF00117">
    <property type="entry name" value="GATase"/>
    <property type="match status" value="1"/>
</dbReference>
<organism evidence="2 3">
    <name type="scientific">Lignipirellula cremea</name>
    <dbReference type="NCBI Taxonomy" id="2528010"/>
    <lineage>
        <taxon>Bacteria</taxon>
        <taxon>Pseudomonadati</taxon>
        <taxon>Planctomycetota</taxon>
        <taxon>Planctomycetia</taxon>
        <taxon>Pirellulales</taxon>
        <taxon>Pirellulaceae</taxon>
        <taxon>Lignipirellula</taxon>
    </lineage>
</organism>
<dbReference type="GO" id="GO:0005829">
    <property type="term" value="C:cytosol"/>
    <property type="evidence" value="ECO:0007669"/>
    <property type="project" value="TreeGrafter"/>
</dbReference>
<sequence>MHSKLRFLLLQVRNDDDPMIAHEIRCFAKALGCRTDQIATHDLISGPPTDRLLDACDMVVLGGSGDYSVASGGPWLPRALDGVRRLVDQAKPTFASCWGFQALAQALGGQVVTDLSRAELGTIEITLTQAGLSDPIFGAAGSRFLAPAGHQDRVAVLPPQAELLASSAKVDHQAFRLPGKPIYCTQFHPELGRADLLVRVGAYPTYIQKISGMSREEFEAACQETPACEKLLARFLAHFFGE</sequence>
<dbReference type="Gene3D" id="3.40.50.880">
    <property type="match status" value="1"/>
</dbReference>
<evidence type="ECO:0000259" key="1">
    <source>
        <dbReference type="Pfam" id="PF00117"/>
    </source>
</evidence>
<protein>
    <submittedName>
        <fullName evidence="2">GMP synthase [glutamine-hydrolyzing]</fullName>
        <ecNumber evidence="2">6.3.5.2</ecNumber>
    </submittedName>
</protein>
<dbReference type="PANTHER" id="PTHR42695:SF5">
    <property type="entry name" value="GLUTAMINE AMIDOTRANSFERASE YLR126C-RELATED"/>
    <property type="match status" value="1"/>
</dbReference>
<dbReference type="PROSITE" id="PS51273">
    <property type="entry name" value="GATASE_TYPE_1"/>
    <property type="match status" value="1"/>
</dbReference>
<dbReference type="AlphaFoldDB" id="A0A518DRY7"/>
<dbReference type="EMBL" id="CP036433">
    <property type="protein sequence ID" value="QDU94610.1"/>
    <property type="molecule type" value="Genomic_DNA"/>
</dbReference>
<dbReference type="OrthoDB" id="9813383at2"/>
<name>A0A518DRY7_9BACT</name>
<evidence type="ECO:0000313" key="3">
    <source>
        <dbReference type="Proteomes" id="UP000317648"/>
    </source>
</evidence>
<dbReference type="RefSeq" id="WP_145053166.1">
    <property type="nucleotide sequence ID" value="NZ_CP036433.1"/>
</dbReference>
<evidence type="ECO:0000313" key="2">
    <source>
        <dbReference type="EMBL" id="QDU94610.1"/>
    </source>
</evidence>
<feature type="domain" description="Glutamine amidotransferase" evidence="1">
    <location>
        <begin position="59"/>
        <end position="191"/>
    </location>
</feature>
<dbReference type="PANTHER" id="PTHR42695">
    <property type="entry name" value="GLUTAMINE AMIDOTRANSFERASE YLR126C-RELATED"/>
    <property type="match status" value="1"/>
</dbReference>